<evidence type="ECO:0008006" key="4">
    <source>
        <dbReference type="Google" id="ProtNLM"/>
    </source>
</evidence>
<evidence type="ECO:0000313" key="3">
    <source>
        <dbReference type="Proteomes" id="UP000306223"/>
    </source>
</evidence>
<organism evidence="2 3">
    <name type="scientific">Paracoccus hibiscisoli</name>
    <dbReference type="NCBI Taxonomy" id="2023261"/>
    <lineage>
        <taxon>Bacteria</taxon>
        <taxon>Pseudomonadati</taxon>
        <taxon>Pseudomonadota</taxon>
        <taxon>Alphaproteobacteria</taxon>
        <taxon>Rhodobacterales</taxon>
        <taxon>Paracoccaceae</taxon>
        <taxon>Paracoccus</taxon>
    </lineage>
</organism>
<feature type="compositionally biased region" description="Basic and acidic residues" evidence="1">
    <location>
        <begin position="108"/>
        <end position="124"/>
    </location>
</feature>
<dbReference type="RefSeq" id="WP_136857976.1">
    <property type="nucleotide sequence ID" value="NZ_SUNH01000032.1"/>
</dbReference>
<proteinExistence type="predicted"/>
<comment type="caution">
    <text evidence="2">The sequence shown here is derived from an EMBL/GenBank/DDBJ whole genome shotgun (WGS) entry which is preliminary data.</text>
</comment>
<dbReference type="Proteomes" id="UP000306223">
    <property type="component" value="Unassembled WGS sequence"/>
</dbReference>
<evidence type="ECO:0000256" key="1">
    <source>
        <dbReference type="SAM" id="MobiDB-lite"/>
    </source>
</evidence>
<keyword evidence="3" id="KW-1185">Reference proteome</keyword>
<sequence>MSALRQHTEPEVQGSLRDALDRASVEARRIAVALAQIDEALGAMLEVTDGSAQSLQVADLLRQEVEGLSVFLALVAQQTPPDQPFDPSGAGSALDLRAQSLRLTGETRVPDHDPQDDLWGHAGG</sequence>
<gene>
    <name evidence="2" type="ORF">FA740_16855</name>
</gene>
<dbReference type="OrthoDB" id="7859203at2"/>
<dbReference type="AlphaFoldDB" id="A0A4U0QGS0"/>
<name>A0A4U0QGS0_9RHOB</name>
<reference evidence="2 3" key="1">
    <citation type="submission" date="2019-04" db="EMBL/GenBank/DDBJ databases">
        <authorList>
            <person name="Li J."/>
        </authorList>
    </citation>
    <scope>NUCLEOTIDE SEQUENCE [LARGE SCALE GENOMIC DNA]</scope>
    <source>
        <strain evidence="2 3">CCTCC AB2016182</strain>
    </source>
</reference>
<feature type="region of interest" description="Disordered" evidence="1">
    <location>
        <begin position="80"/>
        <end position="124"/>
    </location>
</feature>
<protein>
    <recommendedName>
        <fullName evidence="4">Chemotaxis protein</fullName>
    </recommendedName>
</protein>
<accession>A0A4U0QGS0</accession>
<evidence type="ECO:0000313" key="2">
    <source>
        <dbReference type="EMBL" id="TJZ80787.1"/>
    </source>
</evidence>
<dbReference type="EMBL" id="SUNH01000032">
    <property type="protein sequence ID" value="TJZ80787.1"/>
    <property type="molecule type" value="Genomic_DNA"/>
</dbReference>